<reference evidence="2" key="1">
    <citation type="journal article" date="2022" name="J Environ Chem Eng">
        <title>Biodegradation of petroleum oil using a constructed nonpathogenic and heavy metal-tolerant bacterial consortium isolated from marine sponges.</title>
        <authorList>
            <person name="Dechsakulwatana C."/>
            <person name="Rungsihiranrut A."/>
            <person name="Muangchinda C."/>
            <person name="Ningthoujam R."/>
            <person name="Klankeo P."/>
            <person name="Pinyakong O."/>
        </authorList>
    </citation>
    <scope>NUCLEOTIDE SEQUENCE [LARGE SCALE GENOMIC DNA]</scope>
    <source>
        <strain evidence="2">MO2-4</strain>
    </source>
</reference>
<organism evidence="1 2">
    <name type="scientific">Sphingobium naphthae</name>
    <dbReference type="NCBI Taxonomy" id="1886786"/>
    <lineage>
        <taxon>Bacteria</taxon>
        <taxon>Pseudomonadati</taxon>
        <taxon>Pseudomonadota</taxon>
        <taxon>Alphaproteobacteria</taxon>
        <taxon>Sphingomonadales</taxon>
        <taxon>Sphingomonadaceae</taxon>
        <taxon>Sphingobium</taxon>
    </lineage>
</organism>
<keyword evidence="2" id="KW-1185">Reference proteome</keyword>
<evidence type="ECO:0000313" key="1">
    <source>
        <dbReference type="EMBL" id="MDV5822643.1"/>
    </source>
</evidence>
<dbReference type="EMBL" id="JAPTHD010000001">
    <property type="protein sequence ID" value="MDV5822643.1"/>
    <property type="molecule type" value="Genomic_DNA"/>
</dbReference>
<dbReference type="RefSeq" id="WP_317515785.1">
    <property type="nucleotide sequence ID" value="NZ_JAPTHD010000001.1"/>
</dbReference>
<gene>
    <name evidence="1" type="ORF">O0R41_03405</name>
</gene>
<accession>A0ABU3ZT35</accession>
<proteinExistence type="predicted"/>
<evidence type="ECO:0008006" key="3">
    <source>
        <dbReference type="Google" id="ProtNLM"/>
    </source>
</evidence>
<comment type="caution">
    <text evidence="1">The sequence shown here is derived from an EMBL/GenBank/DDBJ whole genome shotgun (WGS) entry which is preliminary data.</text>
</comment>
<protein>
    <recommendedName>
        <fullName evidence="3">DUF983 domain-containing protein</fullName>
    </recommendedName>
</protein>
<evidence type="ECO:0000313" key="2">
    <source>
        <dbReference type="Proteomes" id="UP001185984"/>
    </source>
</evidence>
<dbReference type="Proteomes" id="UP001185984">
    <property type="component" value="Unassembled WGS sequence"/>
</dbReference>
<name>A0ABU3ZT35_9SPHN</name>
<sequence>MPTLVPGSTNDAAAALLVYRPGRATPCPACGERQWLVGRVVAQCACCDTALPIDVAHRGWSGAPGRPMGLERLPIG</sequence>